<keyword evidence="3" id="KW-1185">Reference proteome</keyword>
<comment type="caution">
    <text evidence="2">The sequence shown here is derived from an EMBL/GenBank/DDBJ whole genome shotgun (WGS) entry which is preliminary data.</text>
</comment>
<protein>
    <submittedName>
        <fullName evidence="2">Uncharacterized protein</fullName>
    </submittedName>
</protein>
<accession>A0A219B4T7</accession>
<gene>
    <name evidence="2" type="ORF">B5C34_07365</name>
</gene>
<evidence type="ECO:0000256" key="1">
    <source>
        <dbReference type="SAM" id="MobiDB-lite"/>
    </source>
</evidence>
<sequence length="234" mass="25589">MKQSINGGYDGQTVGPSRDERWRVGDPAIGVSRGMEGLEVGHQKQHKEAIRSLVREAGELVQADCERLLSGSATRSLTKTSLTEMAIRCFERRVEGAVEACLSQPGDRCREDEAFLVELDHVLDIFVDRMPLLVAPFTSELALARNDIHRLHEILASIVADERKQIAQLLKRRIQQSAEFRVPASASLSVVSALSSGLGQCAAFWARLPRAGMASVVARAVEFSAKTSQHEVAA</sequence>
<evidence type="ECO:0000313" key="2">
    <source>
        <dbReference type="EMBL" id="OWV33291.1"/>
    </source>
</evidence>
<proteinExistence type="predicted"/>
<dbReference type="AlphaFoldDB" id="A0A219B4T7"/>
<feature type="region of interest" description="Disordered" evidence="1">
    <location>
        <begin position="1"/>
        <end position="23"/>
    </location>
</feature>
<name>A0A219B4T7_9SPHN</name>
<dbReference type="EMBL" id="NFZT01000001">
    <property type="protein sequence ID" value="OWV33291.1"/>
    <property type="molecule type" value="Genomic_DNA"/>
</dbReference>
<organism evidence="2 3">
    <name type="scientific">Pacificimonas flava</name>
    <dbReference type="NCBI Taxonomy" id="1234595"/>
    <lineage>
        <taxon>Bacteria</taxon>
        <taxon>Pseudomonadati</taxon>
        <taxon>Pseudomonadota</taxon>
        <taxon>Alphaproteobacteria</taxon>
        <taxon>Sphingomonadales</taxon>
        <taxon>Sphingosinicellaceae</taxon>
        <taxon>Pacificimonas</taxon>
    </lineage>
</organism>
<reference evidence="3" key="1">
    <citation type="submission" date="2017-05" db="EMBL/GenBank/DDBJ databases">
        <authorList>
            <person name="Lin X."/>
        </authorList>
    </citation>
    <scope>NUCLEOTIDE SEQUENCE [LARGE SCALE GENOMIC DNA]</scope>
    <source>
        <strain evidence="3">JLT2012</strain>
    </source>
</reference>
<dbReference type="Proteomes" id="UP000198462">
    <property type="component" value="Unassembled WGS sequence"/>
</dbReference>
<evidence type="ECO:0000313" key="3">
    <source>
        <dbReference type="Proteomes" id="UP000198462"/>
    </source>
</evidence>